<dbReference type="PANTHER" id="PTHR43289">
    <property type="entry name" value="MITOGEN-ACTIVATED PROTEIN KINASE KINASE KINASE 20-RELATED"/>
    <property type="match status" value="1"/>
</dbReference>
<evidence type="ECO:0000256" key="5">
    <source>
        <dbReference type="ARBA" id="ARBA00022840"/>
    </source>
</evidence>
<dbReference type="SUPFAM" id="SSF56112">
    <property type="entry name" value="Protein kinase-like (PK-like)"/>
    <property type="match status" value="1"/>
</dbReference>
<dbReference type="Pfam" id="PF03629">
    <property type="entry name" value="SASA"/>
    <property type="match status" value="1"/>
</dbReference>
<dbReference type="Pfam" id="PF00069">
    <property type="entry name" value="Pkinase"/>
    <property type="match status" value="1"/>
</dbReference>
<dbReference type="PANTHER" id="PTHR43289:SF6">
    <property type="entry name" value="SERINE_THREONINE-PROTEIN KINASE NEKL-3"/>
    <property type="match status" value="1"/>
</dbReference>
<feature type="region of interest" description="Disordered" evidence="7">
    <location>
        <begin position="425"/>
        <end position="463"/>
    </location>
</feature>
<keyword evidence="5 6" id="KW-0067">ATP-binding</keyword>
<dbReference type="CDD" id="cd14014">
    <property type="entry name" value="STKc_PknB_like"/>
    <property type="match status" value="1"/>
</dbReference>
<dbReference type="AlphaFoldDB" id="A0A6P2D233"/>
<dbReference type="GO" id="GO:0004674">
    <property type="term" value="F:protein serine/threonine kinase activity"/>
    <property type="evidence" value="ECO:0007669"/>
    <property type="project" value="UniProtKB-KW"/>
</dbReference>
<gene>
    <name evidence="9" type="ORF">SOIL9_30780</name>
</gene>
<evidence type="ECO:0000313" key="10">
    <source>
        <dbReference type="Proteomes" id="UP000464178"/>
    </source>
</evidence>
<protein>
    <recommendedName>
        <fullName evidence="8">Protein kinase domain-containing protein</fullName>
    </recommendedName>
</protein>
<feature type="binding site" evidence="6">
    <location>
        <position position="102"/>
    </location>
    <ligand>
        <name>ATP</name>
        <dbReference type="ChEBI" id="CHEBI:30616"/>
    </ligand>
</feature>
<feature type="domain" description="Protein kinase" evidence="8">
    <location>
        <begin position="73"/>
        <end position="336"/>
    </location>
</feature>
<dbReference type="Proteomes" id="UP000464178">
    <property type="component" value="Chromosome"/>
</dbReference>
<evidence type="ECO:0000256" key="6">
    <source>
        <dbReference type="PROSITE-ProRule" id="PRU10141"/>
    </source>
</evidence>
<evidence type="ECO:0000313" key="9">
    <source>
        <dbReference type="EMBL" id="VTR94636.1"/>
    </source>
</evidence>
<dbReference type="KEGG" id="gms:SOIL9_30780"/>
<feature type="compositionally biased region" description="Low complexity" evidence="7">
    <location>
        <begin position="428"/>
        <end position="445"/>
    </location>
</feature>
<dbReference type="RefSeq" id="WP_162669144.1">
    <property type="nucleotide sequence ID" value="NZ_LR593886.1"/>
</dbReference>
<evidence type="ECO:0000259" key="8">
    <source>
        <dbReference type="PROSITE" id="PS50011"/>
    </source>
</evidence>
<dbReference type="GO" id="GO:0005524">
    <property type="term" value="F:ATP binding"/>
    <property type="evidence" value="ECO:0007669"/>
    <property type="project" value="UniProtKB-UniRule"/>
</dbReference>
<dbReference type="Gene3D" id="3.40.50.1110">
    <property type="entry name" value="SGNH hydrolase"/>
    <property type="match status" value="1"/>
</dbReference>
<keyword evidence="10" id="KW-1185">Reference proteome</keyword>
<feature type="region of interest" description="Disordered" evidence="7">
    <location>
        <begin position="371"/>
        <end position="394"/>
    </location>
</feature>
<evidence type="ECO:0000256" key="3">
    <source>
        <dbReference type="ARBA" id="ARBA00022777"/>
    </source>
</evidence>
<organism evidence="9 10">
    <name type="scientific">Gemmata massiliana</name>
    <dbReference type="NCBI Taxonomy" id="1210884"/>
    <lineage>
        <taxon>Bacteria</taxon>
        <taxon>Pseudomonadati</taxon>
        <taxon>Planctomycetota</taxon>
        <taxon>Planctomycetia</taxon>
        <taxon>Gemmatales</taxon>
        <taxon>Gemmataceae</taxon>
        <taxon>Gemmata</taxon>
    </lineage>
</organism>
<accession>A0A6P2D233</accession>
<proteinExistence type="predicted"/>
<dbReference type="EMBL" id="LR593886">
    <property type="protein sequence ID" value="VTR94636.1"/>
    <property type="molecule type" value="Genomic_DNA"/>
</dbReference>
<dbReference type="InterPro" id="IPR011009">
    <property type="entry name" value="Kinase-like_dom_sf"/>
</dbReference>
<evidence type="ECO:0000256" key="7">
    <source>
        <dbReference type="SAM" id="MobiDB-lite"/>
    </source>
</evidence>
<dbReference type="Gene3D" id="1.10.510.10">
    <property type="entry name" value="Transferase(Phosphotransferase) domain 1"/>
    <property type="match status" value="1"/>
</dbReference>
<dbReference type="PROSITE" id="PS00108">
    <property type="entry name" value="PROTEIN_KINASE_ST"/>
    <property type="match status" value="1"/>
</dbReference>
<keyword evidence="9" id="KW-0723">Serine/threonine-protein kinase</keyword>
<sequence>MSAHSTAAEFLDLVHKSGIHAPGKLEAALRELDDLPDDPNRAAVMLVKNGLLTQFQAKLLLAGKFRGFRFGPYVIRSPLGRGGMGAVYLGEHETLNRPAAIKVLSASDANRRVAVERFQREARAAAALDHPNIVRIFDVGQQGDVYYLAMEYVDGQTLEQIVRTSGALSCSRAMEYVAQAAAGLQHAYEKGFVHRDIKPDNLMLTRDGTVKILDMGLARSSADADKVTEMLDSGAVVGTADFIAPEQAMSAAVDIRADIYSLGATFFALLTGKPPFTGTTAQKLLQHQVKPAPSLSGIDKTFPPGLAEVVAKTLAKRPEDRYQTPAHLIAALTPWLNPTGKLVAGLSSTGPDGRESAMEAVTAIVTGASSTTSMASKRPQIGLAPERSGARPLGRKGKLAVAATVGVLLIAGLVAAFAGGRGESPVTGAGNAKANKPQAPAASVPAPTPAPAPAPQAEPTSSHRVAVGQYEVELDAAGIKTLQVRGQEFVRNLTVYRGAYYYDGSRNAALQFPTFTQQSPTVFLGESPAASVRYEFFADRMALTVTNKQAGDGMFFIIFNGKAIQAVSNDAGEWAGPLVKRDWPNTMWFAGRAKLKVTGGTLLRGAWTDLDDTCQVWQLSLPAGAIRTVTLEPGETTAAEAAQVAKVATNPTASLEPSRGPMGLTAPLDWQVFQRTSRTNGWVGVTGRAPVGADRVEVKLEGQPLEGVLSTEWRQVPMNAQERTFDARVSAPAGGWYKVTVRALSNNQVLAEEAVPKVGVGEVFVGAGQSNSTNYGAEPTRLKSDLVSSFDGTKWQLANDPQPGTHDRSVSGSFWPAFGDALAERYKVPIGLAVTGHGPSSTAEWRPGSELFNWTTKRMKQLGSDGFRAVLWHQGESDSALTADQYATSLTAVIDGSRKAIERPVPWFVAQVSYLGPNRPKAEGVRAGQKRLWDTGIALEGPDTDALTGDNRDQDGKGVHFSPKGLRAHGRAWADKVTTYLDTVLAAP</sequence>
<dbReference type="InterPro" id="IPR036514">
    <property type="entry name" value="SGNH_hydro_sf"/>
</dbReference>
<keyword evidence="4" id="KW-0378">Hydrolase</keyword>
<dbReference type="SMART" id="SM00220">
    <property type="entry name" value="S_TKc"/>
    <property type="match status" value="1"/>
</dbReference>
<dbReference type="InterPro" id="IPR017441">
    <property type="entry name" value="Protein_kinase_ATP_BS"/>
</dbReference>
<keyword evidence="1" id="KW-0808">Transferase</keyword>
<evidence type="ECO:0000256" key="4">
    <source>
        <dbReference type="ARBA" id="ARBA00022801"/>
    </source>
</evidence>
<keyword evidence="3 9" id="KW-0418">Kinase</keyword>
<dbReference type="InterPro" id="IPR005181">
    <property type="entry name" value="SASA"/>
</dbReference>
<dbReference type="GO" id="GO:0016788">
    <property type="term" value="F:hydrolase activity, acting on ester bonds"/>
    <property type="evidence" value="ECO:0007669"/>
    <property type="project" value="UniProtKB-ARBA"/>
</dbReference>
<dbReference type="InterPro" id="IPR008271">
    <property type="entry name" value="Ser/Thr_kinase_AS"/>
</dbReference>
<dbReference type="Gene3D" id="3.30.200.20">
    <property type="entry name" value="Phosphorylase Kinase, domain 1"/>
    <property type="match status" value="1"/>
</dbReference>
<dbReference type="PROSITE" id="PS50011">
    <property type="entry name" value="PROTEIN_KINASE_DOM"/>
    <property type="match status" value="1"/>
</dbReference>
<reference evidence="9 10" key="1">
    <citation type="submission" date="2019-05" db="EMBL/GenBank/DDBJ databases">
        <authorList>
            <consortium name="Science for Life Laboratories"/>
        </authorList>
    </citation>
    <scope>NUCLEOTIDE SEQUENCE [LARGE SCALE GENOMIC DNA]</scope>
    <source>
        <strain evidence="9">Soil9</strain>
    </source>
</reference>
<evidence type="ECO:0000256" key="1">
    <source>
        <dbReference type="ARBA" id="ARBA00022679"/>
    </source>
</evidence>
<keyword evidence="2 6" id="KW-0547">Nucleotide-binding</keyword>
<name>A0A6P2D233_9BACT</name>
<dbReference type="PROSITE" id="PS00107">
    <property type="entry name" value="PROTEIN_KINASE_ATP"/>
    <property type="match status" value="1"/>
</dbReference>
<dbReference type="SUPFAM" id="SSF52266">
    <property type="entry name" value="SGNH hydrolase"/>
    <property type="match status" value="1"/>
</dbReference>
<feature type="compositionally biased region" description="Pro residues" evidence="7">
    <location>
        <begin position="446"/>
        <end position="456"/>
    </location>
</feature>
<dbReference type="InterPro" id="IPR000719">
    <property type="entry name" value="Prot_kinase_dom"/>
</dbReference>
<evidence type="ECO:0000256" key="2">
    <source>
        <dbReference type="ARBA" id="ARBA00022741"/>
    </source>
</evidence>